<evidence type="ECO:0000256" key="3">
    <source>
        <dbReference type="ARBA" id="ARBA00022692"/>
    </source>
</evidence>
<gene>
    <name evidence="8" type="ORF">LCGC14_0620910</name>
</gene>
<accession>A0A0F9RP72</accession>
<feature type="transmembrane region" description="Helical" evidence="6">
    <location>
        <begin position="5"/>
        <end position="22"/>
    </location>
</feature>
<dbReference type="GO" id="GO:0016020">
    <property type="term" value="C:membrane"/>
    <property type="evidence" value="ECO:0007669"/>
    <property type="project" value="UniProtKB-SubCell"/>
</dbReference>
<feature type="domain" description="Citrate transporter-like" evidence="7">
    <location>
        <begin position="18"/>
        <end position="200"/>
    </location>
</feature>
<evidence type="ECO:0000256" key="4">
    <source>
        <dbReference type="ARBA" id="ARBA00022989"/>
    </source>
</evidence>
<organism evidence="8">
    <name type="scientific">marine sediment metagenome</name>
    <dbReference type="NCBI Taxonomy" id="412755"/>
    <lineage>
        <taxon>unclassified sequences</taxon>
        <taxon>metagenomes</taxon>
        <taxon>ecological metagenomes</taxon>
    </lineage>
</organism>
<protein>
    <recommendedName>
        <fullName evidence="7">Citrate transporter-like domain-containing protein</fullName>
    </recommendedName>
</protein>
<evidence type="ECO:0000313" key="8">
    <source>
        <dbReference type="EMBL" id="KKN51637.1"/>
    </source>
</evidence>
<dbReference type="EMBL" id="LAZR01001055">
    <property type="protein sequence ID" value="KKN51637.1"/>
    <property type="molecule type" value="Genomic_DNA"/>
</dbReference>
<keyword evidence="5 6" id="KW-0472">Membrane</keyword>
<keyword evidence="4 6" id="KW-1133">Transmembrane helix</keyword>
<comment type="caution">
    <text evidence="8">The sequence shown here is derived from an EMBL/GenBank/DDBJ whole genome shotgun (WGS) entry which is preliminary data.</text>
</comment>
<dbReference type="InterPro" id="IPR051475">
    <property type="entry name" value="Diverse_Ion_Transporter"/>
</dbReference>
<evidence type="ECO:0000259" key="7">
    <source>
        <dbReference type="Pfam" id="PF03600"/>
    </source>
</evidence>
<dbReference type="PANTHER" id="PTHR43568:SF1">
    <property type="entry name" value="P PROTEIN"/>
    <property type="match status" value="1"/>
</dbReference>
<name>A0A0F9RP72_9ZZZZ</name>
<keyword evidence="3 6" id="KW-0812">Transmembrane</keyword>
<reference evidence="8" key="1">
    <citation type="journal article" date="2015" name="Nature">
        <title>Complex archaea that bridge the gap between prokaryotes and eukaryotes.</title>
        <authorList>
            <person name="Spang A."/>
            <person name="Saw J.H."/>
            <person name="Jorgensen S.L."/>
            <person name="Zaremba-Niedzwiedzka K."/>
            <person name="Martijn J."/>
            <person name="Lind A.E."/>
            <person name="van Eijk R."/>
            <person name="Schleper C."/>
            <person name="Guy L."/>
            <person name="Ettema T.J."/>
        </authorList>
    </citation>
    <scope>NUCLEOTIDE SEQUENCE</scope>
</reference>
<dbReference type="Pfam" id="PF03600">
    <property type="entry name" value="CitMHS"/>
    <property type="match status" value="1"/>
</dbReference>
<comment type="subcellular location">
    <subcellularLocation>
        <location evidence="1">Membrane</location>
        <topology evidence="1">Multi-pass membrane protein</topology>
    </subcellularLocation>
</comment>
<evidence type="ECO:0000256" key="2">
    <source>
        <dbReference type="ARBA" id="ARBA00022448"/>
    </source>
</evidence>
<keyword evidence="2" id="KW-0813">Transport</keyword>
<feature type="transmembrane region" description="Helical" evidence="6">
    <location>
        <begin position="140"/>
        <end position="160"/>
    </location>
</feature>
<dbReference type="GO" id="GO:0055085">
    <property type="term" value="P:transmembrane transport"/>
    <property type="evidence" value="ECO:0007669"/>
    <property type="project" value="InterPro"/>
</dbReference>
<evidence type="ECO:0000256" key="5">
    <source>
        <dbReference type="ARBA" id="ARBA00023136"/>
    </source>
</evidence>
<evidence type="ECO:0000256" key="1">
    <source>
        <dbReference type="ARBA" id="ARBA00004141"/>
    </source>
</evidence>
<feature type="transmembrane region" description="Helical" evidence="6">
    <location>
        <begin position="56"/>
        <end position="75"/>
    </location>
</feature>
<feature type="transmembrane region" description="Helical" evidence="6">
    <location>
        <begin position="28"/>
        <end position="44"/>
    </location>
</feature>
<proteinExistence type="predicted"/>
<feature type="transmembrane region" description="Helical" evidence="6">
    <location>
        <begin position="98"/>
        <end position="128"/>
    </location>
</feature>
<feature type="non-terminal residue" evidence="8">
    <location>
        <position position="205"/>
    </location>
</feature>
<dbReference type="InterPro" id="IPR004680">
    <property type="entry name" value="Cit_transptr-like_dom"/>
</dbReference>
<dbReference type="PANTHER" id="PTHR43568">
    <property type="entry name" value="P PROTEIN"/>
    <property type="match status" value="1"/>
</dbReference>
<dbReference type="AlphaFoldDB" id="A0A0F9RP72"/>
<sequence>MDLVLLIIIFIIFFIIIISYTISKLDFVAISLLGCFIAGTLTFARTGTTLDEFISFIEWPAIIIILSMSLVTKIAQDSNILEFVAVKLFKLSKGNQRVFFWVLCLITTFLAAIISDVVVVLILAPIVIRLCHFLKIRAGTYLLGMTICINVGSIITPFSSGENIIISSAFNLDTLYFIKYYWIFSFVLLFLTIFLLDRFILKKEP</sequence>
<feature type="transmembrane region" description="Helical" evidence="6">
    <location>
        <begin position="180"/>
        <end position="201"/>
    </location>
</feature>
<evidence type="ECO:0000256" key="6">
    <source>
        <dbReference type="SAM" id="Phobius"/>
    </source>
</evidence>